<evidence type="ECO:0000256" key="1">
    <source>
        <dbReference type="SAM" id="MobiDB-lite"/>
    </source>
</evidence>
<feature type="domain" description="Flavinylation-associated cytochrome" evidence="3">
    <location>
        <begin position="5"/>
        <end position="69"/>
    </location>
</feature>
<evidence type="ECO:0000313" key="5">
    <source>
        <dbReference type="Proteomes" id="UP000624703"/>
    </source>
</evidence>
<reference evidence="4" key="1">
    <citation type="submission" date="2021-01" db="EMBL/GenBank/DDBJ databases">
        <title>Modified the classification status of verrucomicrobia.</title>
        <authorList>
            <person name="Feng X."/>
        </authorList>
    </citation>
    <scope>NUCLEOTIDE SEQUENCE</scope>
    <source>
        <strain evidence="4">_KCTC 22039</strain>
    </source>
</reference>
<dbReference type="Pfam" id="PF14358">
    <property type="entry name" value="DUF4405"/>
    <property type="match status" value="1"/>
</dbReference>
<comment type="caution">
    <text evidence="4">The sequence shown here is derived from an EMBL/GenBank/DDBJ whole genome shotgun (WGS) entry which is preliminary data.</text>
</comment>
<keyword evidence="2" id="KW-0472">Membrane</keyword>
<evidence type="ECO:0000256" key="2">
    <source>
        <dbReference type="SAM" id="Phobius"/>
    </source>
</evidence>
<proteinExistence type="predicted"/>
<keyword evidence="2" id="KW-1133">Transmembrane helix</keyword>
<feature type="region of interest" description="Disordered" evidence="1">
    <location>
        <begin position="129"/>
        <end position="199"/>
    </location>
</feature>
<dbReference type="AlphaFoldDB" id="A0A8J7MCA0"/>
<organism evidence="4 5">
    <name type="scientific">Persicirhabdus sediminis</name>
    <dbReference type="NCBI Taxonomy" id="454144"/>
    <lineage>
        <taxon>Bacteria</taxon>
        <taxon>Pseudomonadati</taxon>
        <taxon>Verrucomicrobiota</taxon>
        <taxon>Verrucomicrobiia</taxon>
        <taxon>Verrucomicrobiales</taxon>
        <taxon>Verrucomicrobiaceae</taxon>
        <taxon>Persicirhabdus</taxon>
    </lineage>
</organism>
<dbReference type="EMBL" id="JAENIM010000009">
    <property type="protein sequence ID" value="MBK1789802.1"/>
    <property type="molecule type" value="Genomic_DNA"/>
</dbReference>
<accession>A0A8J7MCA0</accession>
<name>A0A8J7MCA0_9BACT</name>
<keyword evidence="5" id="KW-1185">Reference proteome</keyword>
<feature type="transmembrane region" description="Helical" evidence="2">
    <location>
        <begin position="87"/>
        <end position="105"/>
    </location>
</feature>
<feature type="transmembrane region" description="Helical" evidence="2">
    <location>
        <begin position="5"/>
        <end position="24"/>
    </location>
</feature>
<protein>
    <submittedName>
        <fullName evidence="4">DUF4405 domain-containing protein</fullName>
    </submittedName>
</protein>
<evidence type="ECO:0000313" key="4">
    <source>
        <dbReference type="EMBL" id="MBK1789802.1"/>
    </source>
</evidence>
<dbReference type="InterPro" id="IPR025517">
    <property type="entry name" value="DUF4405"/>
</dbReference>
<keyword evidence="2" id="KW-0812">Transmembrane</keyword>
<feature type="transmembrane region" description="Helical" evidence="2">
    <location>
        <begin position="50"/>
        <end position="67"/>
    </location>
</feature>
<sequence>MLARVLNYILYVLGLLIAVSGLILEWKFPHGAAGKSVGLWGLGKGMWKDIHLWGGIVLCFLVVWHLWLHRKWLVNYACKKSSAKMWLGLLVPVAILTAASLSPLAEIPAGSGGCSGGSCATCPDRSTCGEGKSSCGEKKSSCGEKKSSCGEKKSSCGEKKSSCGEKKSSCGEKKSSCGEKKFSCGEKKSSCGEKKSSCGENATAELPAAGVEAGDASAQPAAVEAE</sequence>
<dbReference type="Proteomes" id="UP000624703">
    <property type="component" value="Unassembled WGS sequence"/>
</dbReference>
<feature type="compositionally biased region" description="Basic and acidic residues" evidence="1">
    <location>
        <begin position="135"/>
        <end position="197"/>
    </location>
</feature>
<evidence type="ECO:0000259" key="3">
    <source>
        <dbReference type="Pfam" id="PF14358"/>
    </source>
</evidence>
<dbReference type="RefSeq" id="WP_200309844.1">
    <property type="nucleotide sequence ID" value="NZ_JAENIM010000009.1"/>
</dbReference>
<gene>
    <name evidence="4" type="ORF">JIN82_01400</name>
</gene>